<evidence type="ECO:0000313" key="3">
    <source>
        <dbReference type="Proteomes" id="UP000237000"/>
    </source>
</evidence>
<feature type="compositionally biased region" description="Basic and acidic residues" evidence="1">
    <location>
        <begin position="1"/>
        <end position="10"/>
    </location>
</feature>
<protein>
    <submittedName>
        <fullName evidence="2">Uncharacterized protein</fullName>
    </submittedName>
</protein>
<gene>
    <name evidence="2" type="ORF">TorRG33x02_154960</name>
</gene>
<dbReference type="AlphaFoldDB" id="A0A2P5ETC6"/>
<dbReference type="InParanoid" id="A0A2P5ETC6"/>
<feature type="region of interest" description="Disordered" evidence="1">
    <location>
        <begin position="1"/>
        <end position="36"/>
    </location>
</feature>
<proteinExistence type="predicted"/>
<dbReference type="Proteomes" id="UP000237000">
    <property type="component" value="Unassembled WGS sequence"/>
</dbReference>
<evidence type="ECO:0000256" key="1">
    <source>
        <dbReference type="SAM" id="MobiDB-lite"/>
    </source>
</evidence>
<feature type="region of interest" description="Disordered" evidence="1">
    <location>
        <begin position="48"/>
        <end position="68"/>
    </location>
</feature>
<comment type="caution">
    <text evidence="2">The sequence shown here is derived from an EMBL/GenBank/DDBJ whole genome shotgun (WGS) entry which is preliminary data.</text>
</comment>
<keyword evidence="3" id="KW-1185">Reference proteome</keyword>
<organism evidence="2 3">
    <name type="scientific">Trema orientale</name>
    <name type="common">Charcoal tree</name>
    <name type="synonym">Celtis orientalis</name>
    <dbReference type="NCBI Taxonomy" id="63057"/>
    <lineage>
        <taxon>Eukaryota</taxon>
        <taxon>Viridiplantae</taxon>
        <taxon>Streptophyta</taxon>
        <taxon>Embryophyta</taxon>
        <taxon>Tracheophyta</taxon>
        <taxon>Spermatophyta</taxon>
        <taxon>Magnoliopsida</taxon>
        <taxon>eudicotyledons</taxon>
        <taxon>Gunneridae</taxon>
        <taxon>Pentapetalae</taxon>
        <taxon>rosids</taxon>
        <taxon>fabids</taxon>
        <taxon>Rosales</taxon>
        <taxon>Cannabaceae</taxon>
        <taxon>Trema</taxon>
    </lineage>
</organism>
<accession>A0A2P5ETC6</accession>
<dbReference type="EMBL" id="JXTC01000102">
    <property type="protein sequence ID" value="PON88790.1"/>
    <property type="molecule type" value="Genomic_DNA"/>
</dbReference>
<sequence length="68" mass="7660">MRKGQNDKGGSRTTMRDFGVNGWPRFQKRPRRPLGLKVQPVRWKGQGCGCGTGKGARRSNFKILKVES</sequence>
<name>A0A2P5ETC6_TREOI</name>
<evidence type="ECO:0000313" key="2">
    <source>
        <dbReference type="EMBL" id="PON88790.1"/>
    </source>
</evidence>
<reference evidence="3" key="1">
    <citation type="submission" date="2016-06" db="EMBL/GenBank/DDBJ databases">
        <title>Parallel loss of symbiosis genes in relatives of nitrogen-fixing non-legume Parasponia.</title>
        <authorList>
            <person name="Van Velzen R."/>
            <person name="Holmer R."/>
            <person name="Bu F."/>
            <person name="Rutten L."/>
            <person name="Van Zeijl A."/>
            <person name="Liu W."/>
            <person name="Santuari L."/>
            <person name="Cao Q."/>
            <person name="Sharma T."/>
            <person name="Shen D."/>
            <person name="Roswanjaya Y."/>
            <person name="Wardhani T."/>
            <person name="Kalhor M.S."/>
            <person name="Jansen J."/>
            <person name="Van den Hoogen J."/>
            <person name="Gungor B."/>
            <person name="Hartog M."/>
            <person name="Hontelez J."/>
            <person name="Verver J."/>
            <person name="Yang W.-C."/>
            <person name="Schijlen E."/>
            <person name="Repin R."/>
            <person name="Schilthuizen M."/>
            <person name="Schranz E."/>
            <person name="Heidstra R."/>
            <person name="Miyata K."/>
            <person name="Fedorova E."/>
            <person name="Kohlen W."/>
            <person name="Bisseling T."/>
            <person name="Smit S."/>
            <person name="Geurts R."/>
        </authorList>
    </citation>
    <scope>NUCLEOTIDE SEQUENCE [LARGE SCALE GENOMIC DNA]</scope>
    <source>
        <strain evidence="3">cv. RG33-2</strain>
    </source>
</reference>